<evidence type="ECO:0000259" key="2">
    <source>
        <dbReference type="Pfam" id="PF02371"/>
    </source>
</evidence>
<feature type="domain" description="Transposase IS116/IS110/IS902 C-terminal" evidence="2">
    <location>
        <begin position="124"/>
        <end position="179"/>
    </location>
</feature>
<dbReference type="InterPro" id="IPR003346">
    <property type="entry name" value="Transposase_20"/>
</dbReference>
<dbReference type="AlphaFoldDB" id="A0A8T3YKA5"/>
<dbReference type="GO" id="GO:0006313">
    <property type="term" value="P:DNA transposition"/>
    <property type="evidence" value="ECO:0007669"/>
    <property type="project" value="InterPro"/>
</dbReference>
<dbReference type="InterPro" id="IPR047650">
    <property type="entry name" value="Transpos_IS110"/>
</dbReference>
<evidence type="ECO:0000313" key="4">
    <source>
        <dbReference type="Proteomes" id="UP000732298"/>
    </source>
</evidence>
<reference evidence="3" key="1">
    <citation type="submission" date="2020-07" db="EMBL/GenBank/DDBJ databases">
        <title>Huge and variable diversity of episymbiotic CPR bacteria and DPANN archaea in groundwater ecosystems.</title>
        <authorList>
            <person name="He C.Y."/>
            <person name="Keren R."/>
            <person name="Whittaker M."/>
            <person name="Farag I.F."/>
            <person name="Doudna J."/>
            <person name="Cate J.H.D."/>
            <person name="Banfield J.F."/>
        </authorList>
    </citation>
    <scope>NUCLEOTIDE SEQUENCE</scope>
    <source>
        <strain evidence="3">NC_groundwater_1296_Ag_S-0.2um_52_80</strain>
    </source>
</reference>
<comment type="caution">
    <text evidence="3">The sequence shown here is derived from an EMBL/GenBank/DDBJ whole genome shotgun (WGS) entry which is preliminary data.</text>
</comment>
<sequence>MKKTDKVDAQRMALMLKAGIIPLAHIPTQSVRMDRDLVRQHISLVEQRTSEKNRVHALLLRYRVAVGEKNLFRKKRKWLDNGVPVEVRPVLEQCLEHIDYLNRVLYQVDKRIEEKAVANPDCVLLVSMPGVAYFSALLIVSFVDGVGRFGFSEQLISYAGLAPRISQSGEKTILGHISSRE</sequence>
<dbReference type="Proteomes" id="UP000732298">
    <property type="component" value="Unassembled WGS sequence"/>
</dbReference>
<accession>A0A8T3YKA5</accession>
<gene>
    <name evidence="3" type="ORF">HY544_04170</name>
</gene>
<dbReference type="GO" id="GO:0003677">
    <property type="term" value="F:DNA binding"/>
    <property type="evidence" value="ECO:0007669"/>
    <property type="project" value="InterPro"/>
</dbReference>
<protein>
    <submittedName>
        <fullName evidence="3">Transposase</fullName>
    </submittedName>
</protein>
<dbReference type="EMBL" id="JACQPB010000039">
    <property type="protein sequence ID" value="MBI4210673.1"/>
    <property type="molecule type" value="Genomic_DNA"/>
</dbReference>
<dbReference type="InterPro" id="IPR002525">
    <property type="entry name" value="Transp_IS110-like_N"/>
</dbReference>
<evidence type="ECO:0000259" key="1">
    <source>
        <dbReference type="Pfam" id="PF01548"/>
    </source>
</evidence>
<dbReference type="Pfam" id="PF02371">
    <property type="entry name" value="Transposase_20"/>
    <property type="match status" value="1"/>
</dbReference>
<dbReference type="Pfam" id="PF01548">
    <property type="entry name" value="DEDD_Tnp_IS110"/>
    <property type="match status" value="1"/>
</dbReference>
<feature type="domain" description="Transposase IS110-like N-terminal" evidence="1">
    <location>
        <begin position="2"/>
        <end position="62"/>
    </location>
</feature>
<dbReference type="PANTHER" id="PTHR33055">
    <property type="entry name" value="TRANSPOSASE FOR INSERTION SEQUENCE ELEMENT IS1111A"/>
    <property type="match status" value="1"/>
</dbReference>
<dbReference type="GO" id="GO:0004803">
    <property type="term" value="F:transposase activity"/>
    <property type="evidence" value="ECO:0007669"/>
    <property type="project" value="InterPro"/>
</dbReference>
<organism evidence="3 4">
    <name type="scientific">Candidatus Iainarchaeum sp</name>
    <dbReference type="NCBI Taxonomy" id="3101447"/>
    <lineage>
        <taxon>Archaea</taxon>
        <taxon>Candidatus Iainarchaeota</taxon>
        <taxon>Candidatus Iainarchaeia</taxon>
        <taxon>Candidatus Iainarchaeales</taxon>
        <taxon>Candidatus Iainarchaeaceae</taxon>
        <taxon>Candidatus Iainarchaeum</taxon>
    </lineage>
</organism>
<name>A0A8T3YKA5_9ARCH</name>
<dbReference type="PANTHER" id="PTHR33055:SF13">
    <property type="entry name" value="TRANSPOSASE"/>
    <property type="match status" value="1"/>
</dbReference>
<proteinExistence type="predicted"/>
<evidence type="ECO:0000313" key="3">
    <source>
        <dbReference type="EMBL" id="MBI4210673.1"/>
    </source>
</evidence>